<gene>
    <name evidence="2" type="ordered locus">Shel_27620</name>
</gene>
<dbReference type="NCBIfam" id="NF037959">
    <property type="entry name" value="MFS_SpdSyn"/>
    <property type="match status" value="1"/>
</dbReference>
<keyword evidence="3" id="KW-1185">Reference proteome</keyword>
<reference evidence="2 3" key="1">
    <citation type="journal article" date="2009" name="Stand. Genomic Sci.">
        <title>Complete genome sequence of Slackia heliotrinireducens type strain (RHS 1).</title>
        <authorList>
            <person name="Pukall R."/>
            <person name="Lapidus A."/>
            <person name="Nolan M."/>
            <person name="Copeland A."/>
            <person name="Glavina Del Rio T."/>
            <person name="Lucas S."/>
            <person name="Chen F."/>
            <person name="Tice H."/>
            <person name="Cheng J.F."/>
            <person name="Chertkov O."/>
            <person name="Bruce D."/>
            <person name="Goodwin L."/>
            <person name="Kuske C."/>
            <person name="Brettin T."/>
            <person name="Detter J.C."/>
            <person name="Han C."/>
            <person name="Pitluck S."/>
            <person name="Pati A."/>
            <person name="Mavrommatis K."/>
            <person name="Ivanova N."/>
            <person name="Ovchinnikova G."/>
            <person name="Chen A."/>
            <person name="Palaniappan K."/>
            <person name="Schneider S."/>
            <person name="Rohde M."/>
            <person name="Chain P."/>
            <person name="D'haeseleer P."/>
            <person name="Goker M."/>
            <person name="Bristow J."/>
            <person name="Eisen J.A."/>
            <person name="Markowitz V."/>
            <person name="Kyrpides N.C."/>
            <person name="Klenk H.P."/>
            <person name="Hugenholtz P."/>
        </authorList>
    </citation>
    <scope>NUCLEOTIDE SEQUENCE [LARGE SCALE GENOMIC DNA]</scope>
    <source>
        <strain evidence="3">ATCC 29202 / DSM 20476 / NCTC 11029 / RHS 1</strain>
    </source>
</reference>
<proteinExistence type="predicted"/>
<dbReference type="AlphaFoldDB" id="C7N423"/>
<dbReference type="RefSeq" id="WP_012799854.1">
    <property type="nucleotide sequence ID" value="NC_013165.1"/>
</dbReference>
<dbReference type="GO" id="GO:0006596">
    <property type="term" value="P:polyamine biosynthetic process"/>
    <property type="evidence" value="ECO:0007669"/>
    <property type="project" value="UniProtKB-KW"/>
</dbReference>
<name>C7N423_SLAHD</name>
<dbReference type="SUPFAM" id="SSF53335">
    <property type="entry name" value="S-adenosyl-L-methionine-dependent methyltransferases"/>
    <property type="match status" value="1"/>
</dbReference>
<dbReference type="HOGENOM" id="CLU_070532_0_0_11"/>
<evidence type="ECO:0000313" key="3">
    <source>
        <dbReference type="Proteomes" id="UP000002026"/>
    </source>
</evidence>
<dbReference type="KEGG" id="shi:Shel_27620"/>
<dbReference type="PANTHER" id="PTHR43317">
    <property type="entry name" value="THERMOSPERMINE SYNTHASE ACAULIS5"/>
    <property type="match status" value="1"/>
</dbReference>
<keyword evidence="1" id="KW-0620">Polyamine biosynthesis</keyword>
<dbReference type="Gene3D" id="3.40.50.150">
    <property type="entry name" value="Vaccinia Virus protein VP39"/>
    <property type="match status" value="1"/>
</dbReference>
<dbReference type="EMBL" id="CP001684">
    <property type="protein sequence ID" value="ACV23759.1"/>
    <property type="molecule type" value="Genomic_DNA"/>
</dbReference>
<dbReference type="Proteomes" id="UP000002026">
    <property type="component" value="Chromosome"/>
</dbReference>
<dbReference type="Pfam" id="PF01564">
    <property type="entry name" value="Spermine_synth"/>
    <property type="match status" value="1"/>
</dbReference>
<dbReference type="STRING" id="471855.Shel_27620"/>
<evidence type="ECO:0000256" key="1">
    <source>
        <dbReference type="ARBA" id="ARBA00023115"/>
    </source>
</evidence>
<dbReference type="InterPro" id="IPR029063">
    <property type="entry name" value="SAM-dependent_MTases_sf"/>
</dbReference>
<accession>C7N423</accession>
<dbReference type="eggNOG" id="COG0421">
    <property type="taxonomic scope" value="Bacteria"/>
</dbReference>
<sequence length="257" mass="27846">MPDSLVCGNEAGPLLEKYTYPTMFGDADVFTMETDDGVPVRALYVGGGFQSATYLGGRRFEPVFAYCRAIDRAFDVRPVRRMLMIGGGAFSYPKHLLTSDDVRLQKASIDVVEIDPAIVDIARRHFFLDEVERLHGPAGTGRLGIIVGDGVEAVRAAAPSTYDVVVNDSFDGTNPTSGLLAPETLQATKYAMTDGGLYLVNAVSETIGDIEAFVWTLHEVFVHVHLLRCPDEDFDGSENNLIIASDASVDLPGLLVL</sequence>
<dbReference type="PANTHER" id="PTHR43317:SF1">
    <property type="entry name" value="THERMOSPERMINE SYNTHASE ACAULIS5"/>
    <property type="match status" value="1"/>
</dbReference>
<organism evidence="2 3">
    <name type="scientific">Slackia heliotrinireducens (strain ATCC 29202 / DSM 20476 / NCTC 11029 / RHS 1)</name>
    <name type="common">Peptococcus heliotrinreducens</name>
    <dbReference type="NCBI Taxonomy" id="471855"/>
    <lineage>
        <taxon>Bacteria</taxon>
        <taxon>Bacillati</taxon>
        <taxon>Actinomycetota</taxon>
        <taxon>Coriobacteriia</taxon>
        <taxon>Eggerthellales</taxon>
        <taxon>Eggerthellaceae</taxon>
        <taxon>Slackia</taxon>
    </lineage>
</organism>
<protein>
    <submittedName>
        <fullName evidence="2">Spermidine synthase</fullName>
    </submittedName>
</protein>
<evidence type="ECO:0000313" key="2">
    <source>
        <dbReference type="EMBL" id="ACV23759.1"/>
    </source>
</evidence>